<evidence type="ECO:0000313" key="7">
    <source>
        <dbReference type="EMBL" id="KAK3361476.1"/>
    </source>
</evidence>
<dbReference type="InterPro" id="IPR017930">
    <property type="entry name" value="Myb_dom"/>
</dbReference>
<feature type="domain" description="Myb-like" evidence="5">
    <location>
        <begin position="49"/>
        <end position="100"/>
    </location>
</feature>
<dbReference type="Proteomes" id="UP001287356">
    <property type="component" value="Unassembled WGS sequence"/>
</dbReference>
<feature type="non-terminal residue" evidence="7">
    <location>
        <position position="105"/>
    </location>
</feature>
<keyword evidence="2 7" id="KW-0238">DNA-binding</keyword>
<feature type="non-terminal residue" evidence="7">
    <location>
        <position position="1"/>
    </location>
</feature>
<name>A0AAE0MY81_9PEZI</name>
<keyword evidence="7" id="KW-0371">Homeobox</keyword>
<proteinExistence type="predicted"/>
<dbReference type="Pfam" id="PF13921">
    <property type="entry name" value="Myb_DNA-bind_6"/>
    <property type="match status" value="1"/>
</dbReference>
<gene>
    <name evidence="7" type="ORF">B0T24DRAFT_500411</name>
</gene>
<dbReference type="PANTHER" id="PTHR46621">
    <property type="entry name" value="SNRNA-ACTIVATING PROTEIN COMPLEX SUBUNIT 4"/>
    <property type="match status" value="1"/>
</dbReference>
<evidence type="ECO:0000256" key="1">
    <source>
        <dbReference type="ARBA" id="ARBA00023015"/>
    </source>
</evidence>
<keyword evidence="1" id="KW-0805">Transcription regulation</keyword>
<evidence type="ECO:0000256" key="2">
    <source>
        <dbReference type="ARBA" id="ARBA00023125"/>
    </source>
</evidence>
<dbReference type="CDD" id="cd00167">
    <property type="entry name" value="SANT"/>
    <property type="match status" value="2"/>
</dbReference>
<feature type="domain" description="Myb-like" evidence="5">
    <location>
        <begin position="1"/>
        <end position="48"/>
    </location>
</feature>
<dbReference type="GO" id="GO:0042795">
    <property type="term" value="P:snRNA transcription by RNA polymerase II"/>
    <property type="evidence" value="ECO:0007669"/>
    <property type="project" value="TreeGrafter"/>
</dbReference>
<dbReference type="GO" id="GO:0042796">
    <property type="term" value="P:snRNA transcription by RNA polymerase III"/>
    <property type="evidence" value="ECO:0007669"/>
    <property type="project" value="TreeGrafter"/>
</dbReference>
<keyword evidence="3" id="KW-0804">Transcription</keyword>
<evidence type="ECO:0000259" key="6">
    <source>
        <dbReference type="PROSITE" id="PS51294"/>
    </source>
</evidence>
<dbReference type="PROSITE" id="PS51294">
    <property type="entry name" value="HTH_MYB"/>
    <property type="match status" value="1"/>
</dbReference>
<protein>
    <submittedName>
        <fullName evidence="7">Homeodomain-like protein</fullName>
    </submittedName>
</protein>
<dbReference type="EMBL" id="JAULSN010000011">
    <property type="protein sequence ID" value="KAK3361476.1"/>
    <property type="molecule type" value="Genomic_DNA"/>
</dbReference>
<dbReference type="GO" id="GO:0001006">
    <property type="term" value="F:RNA polymerase III type 3 promoter sequence-specific DNA binding"/>
    <property type="evidence" value="ECO:0007669"/>
    <property type="project" value="TreeGrafter"/>
</dbReference>
<dbReference type="AlphaFoldDB" id="A0AAE0MY81"/>
<feature type="domain" description="HTH myb-type" evidence="6">
    <location>
        <begin position="1"/>
        <end position="52"/>
    </location>
</feature>
<keyword evidence="8" id="KW-1185">Reference proteome</keyword>
<evidence type="ECO:0000256" key="4">
    <source>
        <dbReference type="ARBA" id="ARBA00023242"/>
    </source>
</evidence>
<keyword evidence="4" id="KW-0539">Nucleus</keyword>
<organism evidence="7 8">
    <name type="scientific">Lasiosphaeria ovina</name>
    <dbReference type="NCBI Taxonomy" id="92902"/>
    <lineage>
        <taxon>Eukaryota</taxon>
        <taxon>Fungi</taxon>
        <taxon>Dikarya</taxon>
        <taxon>Ascomycota</taxon>
        <taxon>Pezizomycotina</taxon>
        <taxon>Sordariomycetes</taxon>
        <taxon>Sordariomycetidae</taxon>
        <taxon>Sordariales</taxon>
        <taxon>Lasiosphaeriaceae</taxon>
        <taxon>Lasiosphaeria</taxon>
    </lineage>
</organism>
<dbReference type="InterPro" id="IPR009057">
    <property type="entry name" value="Homeodomain-like_sf"/>
</dbReference>
<dbReference type="PANTHER" id="PTHR46621:SF1">
    <property type="entry name" value="SNRNA-ACTIVATING PROTEIN COMPLEX SUBUNIT 4"/>
    <property type="match status" value="1"/>
</dbReference>
<dbReference type="PROSITE" id="PS50090">
    <property type="entry name" value="MYB_LIKE"/>
    <property type="match status" value="2"/>
</dbReference>
<evidence type="ECO:0000259" key="5">
    <source>
        <dbReference type="PROSITE" id="PS50090"/>
    </source>
</evidence>
<accession>A0AAE0MY81</accession>
<sequence>VKTGSWSSAEDERLRKAVSEAGTRWVAVASAVATRNAEQCAKRWNDKLNPELDHSPWSADEDKLLLTLVAAGGHNWKLMSKDFLPARAPLAIKNRHSLLVRRQKR</sequence>
<dbReference type="GO" id="GO:0019185">
    <property type="term" value="C:snRNA-activating protein complex"/>
    <property type="evidence" value="ECO:0007669"/>
    <property type="project" value="TreeGrafter"/>
</dbReference>
<dbReference type="SMART" id="SM00717">
    <property type="entry name" value="SANT"/>
    <property type="match status" value="2"/>
</dbReference>
<evidence type="ECO:0000313" key="8">
    <source>
        <dbReference type="Proteomes" id="UP001287356"/>
    </source>
</evidence>
<dbReference type="InterPro" id="IPR001005">
    <property type="entry name" value="SANT/Myb"/>
</dbReference>
<reference evidence="7" key="2">
    <citation type="submission" date="2023-06" db="EMBL/GenBank/DDBJ databases">
        <authorList>
            <consortium name="Lawrence Berkeley National Laboratory"/>
            <person name="Haridas S."/>
            <person name="Hensen N."/>
            <person name="Bonometti L."/>
            <person name="Westerberg I."/>
            <person name="Brannstrom I.O."/>
            <person name="Guillou S."/>
            <person name="Cros-Aarteil S."/>
            <person name="Calhoun S."/>
            <person name="Kuo A."/>
            <person name="Mondo S."/>
            <person name="Pangilinan J."/>
            <person name="Riley R."/>
            <person name="Labutti K."/>
            <person name="Andreopoulos B."/>
            <person name="Lipzen A."/>
            <person name="Chen C."/>
            <person name="Yanf M."/>
            <person name="Daum C."/>
            <person name="Ng V."/>
            <person name="Clum A."/>
            <person name="Steindorff A."/>
            <person name="Ohm R."/>
            <person name="Martin F."/>
            <person name="Silar P."/>
            <person name="Natvig D."/>
            <person name="Lalanne C."/>
            <person name="Gautier V."/>
            <person name="Ament-Velasquez S.L."/>
            <person name="Kruys A."/>
            <person name="Hutchinson M.I."/>
            <person name="Powell A.J."/>
            <person name="Barry K."/>
            <person name="Miller A.N."/>
            <person name="Grigoriev I.V."/>
            <person name="Debuchy R."/>
            <person name="Gladieux P."/>
            <person name="Thoren M.H."/>
            <person name="Johannesson H."/>
        </authorList>
    </citation>
    <scope>NUCLEOTIDE SEQUENCE</scope>
    <source>
        <strain evidence="7">CBS 958.72</strain>
    </source>
</reference>
<dbReference type="InterPro" id="IPR051575">
    <property type="entry name" value="Myb-like_DNA-bd"/>
</dbReference>
<comment type="caution">
    <text evidence="7">The sequence shown here is derived from an EMBL/GenBank/DDBJ whole genome shotgun (WGS) entry which is preliminary data.</text>
</comment>
<reference evidence="7" key="1">
    <citation type="journal article" date="2023" name="Mol. Phylogenet. Evol.">
        <title>Genome-scale phylogeny and comparative genomics of the fungal order Sordariales.</title>
        <authorList>
            <person name="Hensen N."/>
            <person name="Bonometti L."/>
            <person name="Westerberg I."/>
            <person name="Brannstrom I.O."/>
            <person name="Guillou S."/>
            <person name="Cros-Aarteil S."/>
            <person name="Calhoun S."/>
            <person name="Haridas S."/>
            <person name="Kuo A."/>
            <person name="Mondo S."/>
            <person name="Pangilinan J."/>
            <person name="Riley R."/>
            <person name="LaButti K."/>
            <person name="Andreopoulos B."/>
            <person name="Lipzen A."/>
            <person name="Chen C."/>
            <person name="Yan M."/>
            <person name="Daum C."/>
            <person name="Ng V."/>
            <person name="Clum A."/>
            <person name="Steindorff A."/>
            <person name="Ohm R.A."/>
            <person name="Martin F."/>
            <person name="Silar P."/>
            <person name="Natvig D.O."/>
            <person name="Lalanne C."/>
            <person name="Gautier V."/>
            <person name="Ament-Velasquez S.L."/>
            <person name="Kruys A."/>
            <person name="Hutchinson M.I."/>
            <person name="Powell A.J."/>
            <person name="Barry K."/>
            <person name="Miller A.N."/>
            <person name="Grigoriev I.V."/>
            <person name="Debuchy R."/>
            <person name="Gladieux P."/>
            <person name="Hiltunen Thoren M."/>
            <person name="Johannesson H."/>
        </authorList>
    </citation>
    <scope>NUCLEOTIDE SEQUENCE</scope>
    <source>
        <strain evidence="7">CBS 958.72</strain>
    </source>
</reference>
<dbReference type="SUPFAM" id="SSF46689">
    <property type="entry name" value="Homeodomain-like"/>
    <property type="match status" value="1"/>
</dbReference>
<dbReference type="GO" id="GO:0000978">
    <property type="term" value="F:RNA polymerase II cis-regulatory region sequence-specific DNA binding"/>
    <property type="evidence" value="ECO:0007669"/>
    <property type="project" value="TreeGrafter"/>
</dbReference>
<dbReference type="Gene3D" id="1.10.10.60">
    <property type="entry name" value="Homeodomain-like"/>
    <property type="match status" value="2"/>
</dbReference>
<evidence type="ECO:0000256" key="3">
    <source>
        <dbReference type="ARBA" id="ARBA00023163"/>
    </source>
</evidence>